<evidence type="ECO:0000313" key="3">
    <source>
        <dbReference type="Proteomes" id="UP000007881"/>
    </source>
</evidence>
<feature type="compositionally biased region" description="Low complexity" evidence="1">
    <location>
        <begin position="47"/>
        <end position="61"/>
    </location>
</feature>
<proteinExistence type="predicted"/>
<dbReference type="HOGENOM" id="CLU_2357285_0_0_0"/>
<feature type="compositionally biased region" description="Basic residues" evidence="1">
    <location>
        <begin position="62"/>
        <end position="75"/>
    </location>
</feature>
<keyword evidence="3" id="KW-1185">Reference proteome</keyword>
<dbReference type="EMBL" id="AP012338">
    <property type="protein sequence ID" value="BAM02821.1"/>
    <property type="molecule type" value="Genomic_DNA"/>
</dbReference>
<feature type="compositionally biased region" description="Low complexity" evidence="1">
    <location>
        <begin position="1"/>
        <end position="15"/>
    </location>
</feature>
<gene>
    <name evidence="2" type="ordered locus">PSMK_06620</name>
</gene>
<evidence type="ECO:0000256" key="1">
    <source>
        <dbReference type="SAM" id="MobiDB-lite"/>
    </source>
</evidence>
<feature type="region of interest" description="Disordered" evidence="1">
    <location>
        <begin position="1"/>
        <end position="75"/>
    </location>
</feature>
<organism evidence="2 3">
    <name type="scientific">Phycisphaera mikurensis (strain NBRC 102666 / KCTC 22515 / FYK2301M01)</name>
    <dbReference type="NCBI Taxonomy" id="1142394"/>
    <lineage>
        <taxon>Bacteria</taxon>
        <taxon>Pseudomonadati</taxon>
        <taxon>Planctomycetota</taxon>
        <taxon>Phycisphaerae</taxon>
        <taxon>Phycisphaerales</taxon>
        <taxon>Phycisphaeraceae</taxon>
        <taxon>Phycisphaera</taxon>
    </lineage>
</organism>
<dbReference type="Proteomes" id="UP000007881">
    <property type="component" value="Chromosome"/>
</dbReference>
<evidence type="ECO:0000313" key="2">
    <source>
        <dbReference type="EMBL" id="BAM02821.1"/>
    </source>
</evidence>
<dbReference type="STRING" id="1142394.PSMK_06620"/>
<dbReference type="AlphaFoldDB" id="I0IC33"/>
<accession>I0IC33</accession>
<reference evidence="2 3" key="1">
    <citation type="submission" date="2012-02" db="EMBL/GenBank/DDBJ databases">
        <title>Complete genome sequence of Phycisphaera mikurensis NBRC 102666.</title>
        <authorList>
            <person name="Ankai A."/>
            <person name="Hosoyama A."/>
            <person name="Terui Y."/>
            <person name="Sekine M."/>
            <person name="Fukai R."/>
            <person name="Kato Y."/>
            <person name="Nakamura S."/>
            <person name="Yamada-Narita S."/>
            <person name="Kawakoshi A."/>
            <person name="Fukunaga Y."/>
            <person name="Yamazaki S."/>
            <person name="Fujita N."/>
        </authorList>
    </citation>
    <scope>NUCLEOTIDE SEQUENCE [LARGE SCALE GENOMIC DNA]</scope>
    <source>
        <strain evidence="3">NBRC 102666 / KCTC 22515 / FYK2301M01</strain>
    </source>
</reference>
<name>I0IC33_PHYMF</name>
<protein>
    <submittedName>
        <fullName evidence="2">Uncharacterized protein</fullName>
    </submittedName>
</protein>
<sequence>MRSAGSAAGTVSAASKPSPDHPAPAAAGTVQPAERSSPAPHRGPGLTKTPASPTPAAARGPARCRGHATARRRVRGNAARLEIAAHDPMDSFCGRG</sequence>
<dbReference type="KEGG" id="phm:PSMK_06620"/>